<evidence type="ECO:0000256" key="1">
    <source>
        <dbReference type="ARBA" id="ARBA00022514"/>
    </source>
</evidence>
<dbReference type="EMBL" id="SRMA01025770">
    <property type="protein sequence ID" value="TRY91164.1"/>
    <property type="molecule type" value="Genomic_DNA"/>
</dbReference>
<dbReference type="GO" id="GO:0008009">
    <property type="term" value="F:chemokine activity"/>
    <property type="evidence" value="ECO:0007669"/>
    <property type="project" value="InterPro"/>
</dbReference>
<dbReference type="AlphaFoldDB" id="A0A553QMF6"/>
<gene>
    <name evidence="4" type="ORF">DNTS_006095</name>
</gene>
<organism evidence="4 5">
    <name type="scientific">Danionella cerebrum</name>
    <dbReference type="NCBI Taxonomy" id="2873325"/>
    <lineage>
        <taxon>Eukaryota</taxon>
        <taxon>Metazoa</taxon>
        <taxon>Chordata</taxon>
        <taxon>Craniata</taxon>
        <taxon>Vertebrata</taxon>
        <taxon>Euteleostomi</taxon>
        <taxon>Actinopterygii</taxon>
        <taxon>Neopterygii</taxon>
        <taxon>Teleostei</taxon>
        <taxon>Ostariophysi</taxon>
        <taxon>Cypriniformes</taxon>
        <taxon>Danionidae</taxon>
        <taxon>Danioninae</taxon>
        <taxon>Danionella</taxon>
    </lineage>
</organism>
<comment type="caution">
    <text evidence="4">The sequence shown here is derived from an EMBL/GenBank/DDBJ whole genome shotgun (WGS) entry which is preliminary data.</text>
</comment>
<protein>
    <recommendedName>
        <fullName evidence="3">Chemokine interleukin-8-like domain-containing protein</fullName>
    </recommendedName>
</protein>
<dbReference type="InterPro" id="IPR036048">
    <property type="entry name" value="Interleukin_8-like_sf"/>
</dbReference>
<sequence length="126" mass="14502">MHLPSTSQHQIIILSCLLLLLSAFTSGELSASETESVTVYGYDPKKPMCCKKLFDDEPKEKIINCYIFPETRKCLRSVVFIDVKMKKHCINPSASWLGEKIKLLEMQQNDGVKCEDYRKPTWPWTS</sequence>
<proteinExistence type="predicted"/>
<evidence type="ECO:0000313" key="5">
    <source>
        <dbReference type="Proteomes" id="UP000316079"/>
    </source>
</evidence>
<feature type="signal peptide" evidence="2">
    <location>
        <begin position="1"/>
        <end position="27"/>
    </location>
</feature>
<keyword evidence="1" id="KW-0202">Cytokine</keyword>
<feature type="domain" description="Chemokine interleukin-8-like" evidence="3">
    <location>
        <begin position="49"/>
        <end position="103"/>
    </location>
</feature>
<dbReference type="SUPFAM" id="SSF54117">
    <property type="entry name" value="Interleukin 8-like chemokines"/>
    <property type="match status" value="1"/>
</dbReference>
<feature type="chain" id="PRO_5022080339" description="Chemokine interleukin-8-like domain-containing protein" evidence="2">
    <location>
        <begin position="28"/>
        <end position="126"/>
    </location>
</feature>
<reference evidence="4 5" key="1">
    <citation type="journal article" date="2019" name="Sci. Data">
        <title>Hybrid genome assembly and annotation of Danionella translucida.</title>
        <authorList>
            <person name="Kadobianskyi M."/>
            <person name="Schulze L."/>
            <person name="Schuelke M."/>
            <person name="Judkewitz B."/>
        </authorList>
    </citation>
    <scope>NUCLEOTIDE SEQUENCE [LARGE SCALE GENOMIC DNA]</scope>
    <source>
        <strain evidence="4 5">Bolton</strain>
    </source>
</reference>
<keyword evidence="2" id="KW-0732">Signal</keyword>
<dbReference type="Pfam" id="PF00048">
    <property type="entry name" value="IL8"/>
    <property type="match status" value="1"/>
</dbReference>
<keyword evidence="5" id="KW-1185">Reference proteome</keyword>
<dbReference type="GO" id="GO:0005615">
    <property type="term" value="C:extracellular space"/>
    <property type="evidence" value="ECO:0007669"/>
    <property type="project" value="UniProtKB-KW"/>
</dbReference>
<dbReference type="Proteomes" id="UP000316079">
    <property type="component" value="Unassembled WGS sequence"/>
</dbReference>
<accession>A0A553QMF6</accession>
<evidence type="ECO:0000259" key="3">
    <source>
        <dbReference type="Pfam" id="PF00048"/>
    </source>
</evidence>
<dbReference type="Gene3D" id="2.40.50.40">
    <property type="match status" value="1"/>
</dbReference>
<dbReference type="GO" id="GO:0006955">
    <property type="term" value="P:immune response"/>
    <property type="evidence" value="ECO:0007669"/>
    <property type="project" value="InterPro"/>
</dbReference>
<dbReference type="OrthoDB" id="8948127at2759"/>
<evidence type="ECO:0000313" key="4">
    <source>
        <dbReference type="EMBL" id="TRY91164.1"/>
    </source>
</evidence>
<dbReference type="InterPro" id="IPR001811">
    <property type="entry name" value="Chemokine_IL8-like_dom"/>
</dbReference>
<evidence type="ECO:0000256" key="2">
    <source>
        <dbReference type="SAM" id="SignalP"/>
    </source>
</evidence>
<name>A0A553QMF6_9TELE</name>